<dbReference type="KEGG" id="gbi:PG2T_10180"/>
<feature type="domain" description="UspA" evidence="1">
    <location>
        <begin position="10"/>
        <end position="157"/>
    </location>
</feature>
<name>A0A1B1YUM8_9GAMM</name>
<sequence length="273" mass="28266">MATSDQAAQERIVVAVDASAASLLALELAADLAAALRTRLAGLYVEEEDLLHAAGLPFVREVRAGSGQASPFTTDDLQRHWRALASDARNALTRAAQARRIAWSFDVVRGRAAQVMSEAARNARLTGLGSGARAAGRLGSVARAALVATDSSLLLVPPQRRPGERWVALVDTPGGASAVLALASALATTPAAPLLLVAPSLEAFGRAALAGTPGAAQLHRMALPELAELPALVAILRAQRAQGLILAADSRFADPAQVERLVADGGWPVLLVR</sequence>
<dbReference type="OrthoDB" id="6361295at2"/>
<dbReference type="SUPFAM" id="SSF52402">
    <property type="entry name" value="Adenine nucleotide alpha hydrolases-like"/>
    <property type="match status" value="1"/>
</dbReference>
<organism evidence="2 3">
    <name type="scientific">Immundisolibacter cernigliae</name>
    <dbReference type="NCBI Taxonomy" id="1810504"/>
    <lineage>
        <taxon>Bacteria</taxon>
        <taxon>Pseudomonadati</taxon>
        <taxon>Pseudomonadota</taxon>
        <taxon>Gammaproteobacteria</taxon>
        <taxon>Immundisolibacterales</taxon>
        <taxon>Immundisolibacteraceae</taxon>
        <taxon>Immundisolibacter</taxon>
    </lineage>
</organism>
<dbReference type="Proteomes" id="UP000092952">
    <property type="component" value="Chromosome"/>
</dbReference>
<evidence type="ECO:0000313" key="2">
    <source>
        <dbReference type="EMBL" id="ANX04511.1"/>
    </source>
</evidence>
<evidence type="ECO:0000313" key="3">
    <source>
        <dbReference type="Proteomes" id="UP000092952"/>
    </source>
</evidence>
<dbReference type="AlphaFoldDB" id="A0A1B1YUM8"/>
<reference evidence="3" key="1">
    <citation type="submission" date="2016-03" db="EMBL/GenBank/DDBJ databases">
        <title>Complete genome sequence of Solimmundus cernigliae, representing a novel lineage of polycyclic aromatic hydrocarbon degraders within the Gammaproteobacteria.</title>
        <authorList>
            <person name="Singleton D.R."/>
            <person name="Dickey A.N."/>
            <person name="Scholl E.H."/>
            <person name="Wright F.A."/>
            <person name="Aitken M.D."/>
        </authorList>
    </citation>
    <scope>NUCLEOTIDE SEQUENCE [LARGE SCALE GENOMIC DNA]</scope>
    <source>
        <strain evidence="3">TR3.2</strain>
    </source>
</reference>
<proteinExistence type="predicted"/>
<gene>
    <name evidence="2" type="ORF">PG2T_10180</name>
</gene>
<keyword evidence="3" id="KW-1185">Reference proteome</keyword>
<evidence type="ECO:0000259" key="1">
    <source>
        <dbReference type="Pfam" id="PF00582"/>
    </source>
</evidence>
<protein>
    <recommendedName>
        <fullName evidence="1">UspA domain-containing protein</fullName>
    </recommendedName>
</protein>
<dbReference type="Gene3D" id="3.40.50.12370">
    <property type="match status" value="1"/>
</dbReference>
<dbReference type="EMBL" id="CP014671">
    <property type="protein sequence ID" value="ANX04511.1"/>
    <property type="molecule type" value="Genomic_DNA"/>
</dbReference>
<dbReference type="RefSeq" id="WP_068804850.1">
    <property type="nucleotide sequence ID" value="NZ_CP014671.1"/>
</dbReference>
<dbReference type="InterPro" id="IPR006016">
    <property type="entry name" value="UspA"/>
</dbReference>
<dbReference type="InParanoid" id="A0A1B1YUM8"/>
<dbReference type="Pfam" id="PF00582">
    <property type="entry name" value="Usp"/>
    <property type="match status" value="1"/>
</dbReference>
<dbReference type="STRING" id="1810504.PG2T_10180"/>
<accession>A0A1B1YUM8</accession>